<name>A0ABN1F6C9_9PROT</name>
<keyword evidence="1" id="KW-0472">Membrane</keyword>
<proteinExistence type="predicted"/>
<protein>
    <submittedName>
        <fullName evidence="2">Uncharacterized protein</fullName>
    </submittedName>
</protein>
<dbReference type="Proteomes" id="UP001499951">
    <property type="component" value="Unassembled WGS sequence"/>
</dbReference>
<keyword evidence="1" id="KW-1133">Transmembrane helix</keyword>
<evidence type="ECO:0000313" key="3">
    <source>
        <dbReference type="Proteomes" id="UP001499951"/>
    </source>
</evidence>
<reference evidence="2 3" key="1">
    <citation type="journal article" date="2019" name="Int. J. Syst. Evol. Microbiol.">
        <title>The Global Catalogue of Microorganisms (GCM) 10K type strain sequencing project: providing services to taxonomists for standard genome sequencing and annotation.</title>
        <authorList>
            <consortium name="The Broad Institute Genomics Platform"/>
            <consortium name="The Broad Institute Genome Sequencing Center for Infectious Disease"/>
            <person name="Wu L."/>
            <person name="Ma J."/>
        </authorList>
    </citation>
    <scope>NUCLEOTIDE SEQUENCE [LARGE SCALE GENOMIC DNA]</scope>
    <source>
        <strain evidence="2 3">JCM 15089</strain>
    </source>
</reference>
<comment type="caution">
    <text evidence="2">The sequence shown here is derived from an EMBL/GenBank/DDBJ whole genome shotgun (WGS) entry which is preliminary data.</text>
</comment>
<dbReference type="RefSeq" id="WP_166937134.1">
    <property type="nucleotide sequence ID" value="NZ_BAAADD010000010.1"/>
</dbReference>
<sequence length="51" mass="5779">MSQQPNEDNEQHELNTYQARQAVTLGRMRYVLAIGLILVVVLFAVIYFAGP</sequence>
<organism evidence="2 3">
    <name type="scientific">Rhizomicrobium electricum</name>
    <dbReference type="NCBI Taxonomy" id="480070"/>
    <lineage>
        <taxon>Bacteria</taxon>
        <taxon>Pseudomonadati</taxon>
        <taxon>Pseudomonadota</taxon>
        <taxon>Alphaproteobacteria</taxon>
        <taxon>Micropepsales</taxon>
        <taxon>Micropepsaceae</taxon>
        <taxon>Rhizomicrobium</taxon>
    </lineage>
</organism>
<keyword evidence="3" id="KW-1185">Reference proteome</keyword>
<gene>
    <name evidence="2" type="ORF">GCM10008942_35470</name>
</gene>
<evidence type="ECO:0000256" key="1">
    <source>
        <dbReference type="SAM" id="Phobius"/>
    </source>
</evidence>
<accession>A0ABN1F6C9</accession>
<evidence type="ECO:0000313" key="2">
    <source>
        <dbReference type="EMBL" id="GAA0583424.1"/>
    </source>
</evidence>
<dbReference type="EMBL" id="BAAADD010000010">
    <property type="protein sequence ID" value="GAA0583424.1"/>
    <property type="molecule type" value="Genomic_DNA"/>
</dbReference>
<feature type="transmembrane region" description="Helical" evidence="1">
    <location>
        <begin position="30"/>
        <end position="50"/>
    </location>
</feature>
<keyword evidence="1" id="KW-0812">Transmembrane</keyword>